<keyword evidence="2" id="KW-1185">Reference proteome</keyword>
<accession>A0ABD5TTF3</accession>
<dbReference type="EMBL" id="JBHSXH010000009">
    <property type="protein sequence ID" value="MFC6823861.1"/>
    <property type="molecule type" value="Genomic_DNA"/>
</dbReference>
<gene>
    <name evidence="1" type="ORF">ACFQEV_02470</name>
</gene>
<sequence>MDDPNPEEEAAHPLSGVMQFWDDVVGDAEATAEEYREAGWDVVELHPGDVTPVPAMLDAEPSAEYGLNVLVPGDEFDTVEDIVGTAEFDSYDAYRAERGGTVFLVVAMLAEESGRAVTIPMYYRTKEAAPMLERAADAGEMRVIVRPLSNDKRVVFEQRDPDSLFPEEGA</sequence>
<evidence type="ECO:0000313" key="2">
    <source>
        <dbReference type="Proteomes" id="UP001596408"/>
    </source>
</evidence>
<name>A0ABD5TTF3_9EURY</name>
<dbReference type="Pfam" id="PF24373">
    <property type="entry name" value="DUF7529"/>
    <property type="match status" value="1"/>
</dbReference>
<evidence type="ECO:0000313" key="1">
    <source>
        <dbReference type="EMBL" id="MFC6823861.1"/>
    </source>
</evidence>
<comment type="caution">
    <text evidence="1">The sequence shown here is derived from an EMBL/GenBank/DDBJ whole genome shotgun (WGS) entry which is preliminary data.</text>
</comment>
<proteinExistence type="predicted"/>
<dbReference type="InterPro" id="IPR055951">
    <property type="entry name" value="DUF7529"/>
</dbReference>
<protein>
    <submittedName>
        <fullName evidence="1">Uncharacterized protein</fullName>
    </submittedName>
</protein>
<reference evidence="1 2" key="1">
    <citation type="journal article" date="2019" name="Int. J. Syst. Evol. Microbiol.">
        <title>The Global Catalogue of Microorganisms (GCM) 10K type strain sequencing project: providing services to taxonomists for standard genome sequencing and annotation.</title>
        <authorList>
            <consortium name="The Broad Institute Genomics Platform"/>
            <consortium name="The Broad Institute Genome Sequencing Center for Infectious Disease"/>
            <person name="Wu L."/>
            <person name="Ma J."/>
        </authorList>
    </citation>
    <scope>NUCLEOTIDE SEQUENCE [LARGE SCALE GENOMIC DNA]</scope>
    <source>
        <strain evidence="1 2">YIM 94188</strain>
    </source>
</reference>
<dbReference type="Proteomes" id="UP001596408">
    <property type="component" value="Unassembled WGS sequence"/>
</dbReference>
<dbReference type="RefSeq" id="WP_379692387.1">
    <property type="nucleotide sequence ID" value="NZ_JBHSXH010000009.1"/>
</dbReference>
<organism evidence="1 2">
    <name type="scientific">Halopelagius fulvigenes</name>
    <dbReference type="NCBI Taxonomy" id="1198324"/>
    <lineage>
        <taxon>Archaea</taxon>
        <taxon>Methanobacteriati</taxon>
        <taxon>Methanobacteriota</taxon>
        <taxon>Stenosarchaea group</taxon>
        <taxon>Halobacteria</taxon>
        <taxon>Halobacteriales</taxon>
        <taxon>Haloferacaceae</taxon>
    </lineage>
</organism>
<dbReference type="AlphaFoldDB" id="A0ABD5TTF3"/>